<feature type="compositionally biased region" description="Acidic residues" evidence="1">
    <location>
        <begin position="131"/>
        <end position="147"/>
    </location>
</feature>
<feature type="region of interest" description="Disordered" evidence="1">
    <location>
        <begin position="33"/>
        <end position="63"/>
    </location>
</feature>
<sequence length="346" mass="39720">MSQLGIPDNEATDRQDQRNYFRRMALRCKERFEEDGAGVSDMDSKALPSLPTEQGDGARDEQHHWDRLHFHHLRRLFRRTESVQEEEMEGALVAARFVPREDPKEMKAAHRAFYKRRHGARSRWSIRKEGDGEDSNSDSEEDDDDEEDKKLFGSWWGCHSRRTDEERFLDKQIEQEWEKIHMPRDKDEKRKSLQEQNGSVSLEVTLRNGNGSKMSLASQKWWKTLQGDAASISSSTSQQDRKAITKKHQALAAAAAYEAMKEYQARQIRQGKKVSHGEMKAILAGMAMAEAVKLLEMHLAHQDKRKAGSGSESDGEDDGDDDNDQRDETVAEAGSKVLRLFELMRS</sequence>
<keyword evidence="3" id="KW-1185">Reference proteome</keyword>
<dbReference type="OrthoDB" id="9895617at2759"/>
<evidence type="ECO:0000313" key="2">
    <source>
        <dbReference type="EMBL" id="KAF9577337.1"/>
    </source>
</evidence>
<name>A0A9P6FLC6_9FUNG</name>
<dbReference type="EMBL" id="JAABOA010004965">
    <property type="protein sequence ID" value="KAF9577337.1"/>
    <property type="molecule type" value="Genomic_DNA"/>
</dbReference>
<proteinExistence type="predicted"/>
<feature type="compositionally biased region" description="Acidic residues" evidence="1">
    <location>
        <begin position="313"/>
        <end position="325"/>
    </location>
</feature>
<feature type="compositionally biased region" description="Basic and acidic residues" evidence="1">
    <location>
        <begin position="179"/>
        <end position="193"/>
    </location>
</feature>
<reference evidence="2" key="1">
    <citation type="journal article" date="2020" name="Fungal Divers.">
        <title>Resolving the Mortierellaceae phylogeny through synthesis of multi-gene phylogenetics and phylogenomics.</title>
        <authorList>
            <person name="Vandepol N."/>
            <person name="Liber J."/>
            <person name="Desiro A."/>
            <person name="Na H."/>
            <person name="Kennedy M."/>
            <person name="Barry K."/>
            <person name="Grigoriev I.V."/>
            <person name="Miller A.N."/>
            <person name="O'Donnell K."/>
            <person name="Stajich J.E."/>
            <person name="Bonito G."/>
        </authorList>
    </citation>
    <scope>NUCLEOTIDE SEQUENCE</scope>
    <source>
        <strain evidence="2">KOD1015</strain>
    </source>
</reference>
<dbReference type="Proteomes" id="UP000780801">
    <property type="component" value="Unassembled WGS sequence"/>
</dbReference>
<dbReference type="Pfam" id="PF12585">
    <property type="entry name" value="DUF3759"/>
    <property type="match status" value="1"/>
</dbReference>
<dbReference type="AlphaFoldDB" id="A0A9P6FLC6"/>
<feature type="region of interest" description="Disordered" evidence="1">
    <location>
        <begin position="124"/>
        <end position="148"/>
    </location>
</feature>
<gene>
    <name evidence="2" type="ORF">BGW38_007506</name>
</gene>
<protein>
    <submittedName>
        <fullName evidence="2">Uncharacterized protein</fullName>
    </submittedName>
</protein>
<organism evidence="2 3">
    <name type="scientific">Lunasporangiospora selenospora</name>
    <dbReference type="NCBI Taxonomy" id="979761"/>
    <lineage>
        <taxon>Eukaryota</taxon>
        <taxon>Fungi</taxon>
        <taxon>Fungi incertae sedis</taxon>
        <taxon>Mucoromycota</taxon>
        <taxon>Mortierellomycotina</taxon>
        <taxon>Mortierellomycetes</taxon>
        <taxon>Mortierellales</taxon>
        <taxon>Mortierellaceae</taxon>
        <taxon>Lunasporangiospora</taxon>
    </lineage>
</organism>
<feature type="region of interest" description="Disordered" evidence="1">
    <location>
        <begin position="302"/>
        <end position="333"/>
    </location>
</feature>
<evidence type="ECO:0000256" key="1">
    <source>
        <dbReference type="SAM" id="MobiDB-lite"/>
    </source>
</evidence>
<accession>A0A9P6FLC6</accession>
<comment type="caution">
    <text evidence="2">The sequence shown here is derived from an EMBL/GenBank/DDBJ whole genome shotgun (WGS) entry which is preliminary data.</text>
</comment>
<feature type="region of interest" description="Disordered" evidence="1">
    <location>
        <begin position="179"/>
        <end position="204"/>
    </location>
</feature>
<dbReference type="InterPro" id="IPR022234">
    <property type="entry name" value="DUF3759"/>
</dbReference>
<evidence type="ECO:0000313" key="3">
    <source>
        <dbReference type="Proteomes" id="UP000780801"/>
    </source>
</evidence>
<feature type="compositionally biased region" description="Polar residues" evidence="1">
    <location>
        <begin position="194"/>
        <end position="204"/>
    </location>
</feature>